<proteinExistence type="predicted"/>
<dbReference type="SUPFAM" id="SSF52402">
    <property type="entry name" value="Adenine nucleotide alpha hydrolases-like"/>
    <property type="match status" value="1"/>
</dbReference>
<dbReference type="InterPro" id="IPR006015">
    <property type="entry name" value="Universal_stress_UspA"/>
</dbReference>
<evidence type="ECO:0000313" key="3">
    <source>
        <dbReference type="Proteomes" id="UP000030746"/>
    </source>
</evidence>
<dbReference type="Gene3D" id="3.40.50.620">
    <property type="entry name" value="HUPs"/>
    <property type="match status" value="1"/>
</dbReference>
<dbReference type="PRINTS" id="PR01438">
    <property type="entry name" value="UNVRSLSTRESS"/>
</dbReference>
<dbReference type="CTD" id="20249421"/>
<dbReference type="PANTHER" id="PTHR46989">
    <property type="entry name" value="USP DOMAIN-CONTAINING PROTEIN"/>
    <property type="match status" value="1"/>
</dbReference>
<dbReference type="OMA" id="YALDWYC"/>
<dbReference type="Pfam" id="PF00582">
    <property type="entry name" value="Usp"/>
    <property type="match status" value="1"/>
</dbReference>
<protein>
    <recommendedName>
        <fullName evidence="1">UspA domain-containing protein</fullName>
    </recommendedName>
</protein>
<dbReference type="InterPro" id="IPR006016">
    <property type="entry name" value="UspA"/>
</dbReference>
<dbReference type="Proteomes" id="UP000030746">
    <property type="component" value="Unassembled WGS sequence"/>
</dbReference>
<name>V3ZFG3_LOTGI</name>
<accession>V3ZFG3</accession>
<dbReference type="GeneID" id="20249421"/>
<dbReference type="HOGENOM" id="CLU_049301_9_2_1"/>
<dbReference type="KEGG" id="lgi:LOTGIDRAFT_234012"/>
<reference evidence="2 3" key="1">
    <citation type="journal article" date="2013" name="Nature">
        <title>Insights into bilaterian evolution from three spiralian genomes.</title>
        <authorList>
            <person name="Simakov O."/>
            <person name="Marletaz F."/>
            <person name="Cho S.J."/>
            <person name="Edsinger-Gonzales E."/>
            <person name="Havlak P."/>
            <person name="Hellsten U."/>
            <person name="Kuo D.H."/>
            <person name="Larsson T."/>
            <person name="Lv J."/>
            <person name="Arendt D."/>
            <person name="Savage R."/>
            <person name="Osoegawa K."/>
            <person name="de Jong P."/>
            <person name="Grimwood J."/>
            <person name="Chapman J.A."/>
            <person name="Shapiro H."/>
            <person name="Aerts A."/>
            <person name="Otillar R.P."/>
            <person name="Terry A.Y."/>
            <person name="Boore J.L."/>
            <person name="Grigoriev I.V."/>
            <person name="Lindberg D.R."/>
            <person name="Seaver E.C."/>
            <person name="Weisblat D.A."/>
            <person name="Putnam N.H."/>
            <person name="Rokhsar D.S."/>
        </authorList>
    </citation>
    <scope>NUCLEOTIDE SEQUENCE [LARGE SCALE GENOMIC DNA]</scope>
</reference>
<organism evidence="2 3">
    <name type="scientific">Lottia gigantea</name>
    <name type="common">Giant owl limpet</name>
    <dbReference type="NCBI Taxonomy" id="225164"/>
    <lineage>
        <taxon>Eukaryota</taxon>
        <taxon>Metazoa</taxon>
        <taxon>Spiralia</taxon>
        <taxon>Lophotrochozoa</taxon>
        <taxon>Mollusca</taxon>
        <taxon>Gastropoda</taxon>
        <taxon>Patellogastropoda</taxon>
        <taxon>Lottioidea</taxon>
        <taxon>Lottiidae</taxon>
        <taxon>Lottia</taxon>
    </lineage>
</organism>
<dbReference type="InterPro" id="IPR014729">
    <property type="entry name" value="Rossmann-like_a/b/a_fold"/>
</dbReference>
<dbReference type="OrthoDB" id="843225at2759"/>
<dbReference type="AlphaFoldDB" id="V3ZFG3"/>
<keyword evidence="3" id="KW-1185">Reference proteome</keyword>
<sequence length="189" mass="21850">MVTILVVINVQQYGDYSRCYKCDNMVTILVVINVQQYGDYSRCYKFYIKEVRRENDHVVLAYVPELNELVHASTWEASVYRFERTILESSLQEQEKRIREDLETFAAKLKEYSIGGKVRSIVAKNAGEGIIKAVEEEKAELVVVGSRGKGTLRRTFMGSVSDYVVHHADVPVLVVRHEDDKHHHHKHKE</sequence>
<dbReference type="RefSeq" id="XP_009059348.1">
    <property type="nucleotide sequence ID" value="XM_009061100.1"/>
</dbReference>
<dbReference type="PANTHER" id="PTHR46989:SF3">
    <property type="entry name" value="USPA DOMAIN-CONTAINING PROTEIN"/>
    <property type="match status" value="1"/>
</dbReference>
<evidence type="ECO:0000313" key="2">
    <source>
        <dbReference type="EMBL" id="ESO89873.1"/>
    </source>
</evidence>
<evidence type="ECO:0000259" key="1">
    <source>
        <dbReference type="Pfam" id="PF00582"/>
    </source>
</evidence>
<dbReference type="EMBL" id="KB202518">
    <property type="protein sequence ID" value="ESO89873.1"/>
    <property type="molecule type" value="Genomic_DNA"/>
</dbReference>
<dbReference type="STRING" id="225164.V3ZFG3"/>
<gene>
    <name evidence="2" type="ORF">LOTGIDRAFT_234012</name>
</gene>
<feature type="domain" description="UspA" evidence="1">
    <location>
        <begin position="45"/>
        <end position="176"/>
    </location>
</feature>
<dbReference type="CDD" id="cd23659">
    <property type="entry name" value="USP_At3g01520-like"/>
    <property type="match status" value="1"/>
</dbReference>